<proteinExistence type="predicted"/>
<keyword evidence="2" id="KW-0479">Metal-binding</keyword>
<accession>A0A9W9FW64</accession>
<dbReference type="InterPro" id="IPR036864">
    <property type="entry name" value="Zn2-C6_fun-type_DNA-bd_sf"/>
</dbReference>
<organism evidence="9 10">
    <name type="scientific">Penicillium angulare</name>
    <dbReference type="NCBI Taxonomy" id="116970"/>
    <lineage>
        <taxon>Eukaryota</taxon>
        <taxon>Fungi</taxon>
        <taxon>Dikarya</taxon>
        <taxon>Ascomycota</taxon>
        <taxon>Pezizomycotina</taxon>
        <taxon>Eurotiomycetes</taxon>
        <taxon>Eurotiomycetidae</taxon>
        <taxon>Eurotiales</taxon>
        <taxon>Aspergillaceae</taxon>
        <taxon>Penicillium</taxon>
    </lineage>
</organism>
<evidence type="ECO:0000256" key="2">
    <source>
        <dbReference type="ARBA" id="ARBA00022723"/>
    </source>
</evidence>
<dbReference type="GO" id="GO:0000981">
    <property type="term" value="F:DNA-binding transcription factor activity, RNA polymerase II-specific"/>
    <property type="evidence" value="ECO:0007669"/>
    <property type="project" value="InterPro"/>
</dbReference>
<evidence type="ECO:0000256" key="5">
    <source>
        <dbReference type="ARBA" id="ARBA00023163"/>
    </source>
</evidence>
<gene>
    <name evidence="9" type="ORF">N7456_003392</name>
</gene>
<evidence type="ECO:0000259" key="8">
    <source>
        <dbReference type="PROSITE" id="PS50048"/>
    </source>
</evidence>
<dbReference type="PANTHER" id="PTHR31001:SF40">
    <property type="entry name" value="ZN(II)2CYS6 TRANSCRIPTION FACTOR (EUROFUNG)"/>
    <property type="match status" value="1"/>
</dbReference>
<dbReference type="CDD" id="cd00067">
    <property type="entry name" value="GAL4"/>
    <property type="match status" value="1"/>
</dbReference>
<feature type="compositionally biased region" description="Basic and acidic residues" evidence="7">
    <location>
        <begin position="209"/>
        <end position="218"/>
    </location>
</feature>
<dbReference type="OrthoDB" id="3989227at2759"/>
<comment type="subcellular location">
    <subcellularLocation>
        <location evidence="1">Nucleus</location>
    </subcellularLocation>
</comment>
<evidence type="ECO:0000256" key="7">
    <source>
        <dbReference type="SAM" id="MobiDB-lite"/>
    </source>
</evidence>
<keyword evidence="4" id="KW-0238">DNA-binding</keyword>
<evidence type="ECO:0000256" key="3">
    <source>
        <dbReference type="ARBA" id="ARBA00023015"/>
    </source>
</evidence>
<dbReference type="InterPro" id="IPR001138">
    <property type="entry name" value="Zn2Cys6_DnaBD"/>
</dbReference>
<protein>
    <submittedName>
        <fullName evidence="9">C6 zinc finger domain protein</fullName>
    </submittedName>
</protein>
<dbReference type="AlphaFoldDB" id="A0A9W9FW64"/>
<keyword evidence="3" id="KW-0805">Transcription regulation</keyword>
<dbReference type="PROSITE" id="PS50048">
    <property type="entry name" value="ZN2_CY6_FUNGAL_2"/>
    <property type="match status" value="1"/>
</dbReference>
<dbReference type="SUPFAM" id="SSF57701">
    <property type="entry name" value="Zn2/Cys6 DNA-binding domain"/>
    <property type="match status" value="1"/>
</dbReference>
<dbReference type="SMART" id="SM00906">
    <property type="entry name" value="Fungal_trans"/>
    <property type="match status" value="1"/>
</dbReference>
<reference evidence="9" key="1">
    <citation type="submission" date="2022-11" db="EMBL/GenBank/DDBJ databases">
        <authorList>
            <person name="Petersen C."/>
        </authorList>
    </citation>
    <scope>NUCLEOTIDE SEQUENCE</scope>
    <source>
        <strain evidence="9">IBT 30069</strain>
    </source>
</reference>
<dbReference type="PANTHER" id="PTHR31001">
    <property type="entry name" value="UNCHARACTERIZED TRANSCRIPTIONAL REGULATORY PROTEIN"/>
    <property type="match status" value="1"/>
</dbReference>
<evidence type="ECO:0000313" key="9">
    <source>
        <dbReference type="EMBL" id="KAJ5106717.1"/>
    </source>
</evidence>
<name>A0A9W9FW64_9EURO</name>
<feature type="region of interest" description="Disordered" evidence="7">
    <location>
        <begin position="182"/>
        <end position="222"/>
    </location>
</feature>
<dbReference type="Pfam" id="PF00172">
    <property type="entry name" value="Zn_clus"/>
    <property type="match status" value="1"/>
</dbReference>
<evidence type="ECO:0000256" key="6">
    <source>
        <dbReference type="ARBA" id="ARBA00023242"/>
    </source>
</evidence>
<dbReference type="SMART" id="SM00066">
    <property type="entry name" value="GAL4"/>
    <property type="match status" value="1"/>
</dbReference>
<keyword evidence="10" id="KW-1185">Reference proteome</keyword>
<dbReference type="GO" id="GO:0005634">
    <property type="term" value="C:nucleus"/>
    <property type="evidence" value="ECO:0007669"/>
    <property type="project" value="UniProtKB-SubCell"/>
</dbReference>
<dbReference type="Gene3D" id="4.10.240.10">
    <property type="entry name" value="Zn(2)-C6 fungal-type DNA-binding domain"/>
    <property type="match status" value="1"/>
</dbReference>
<evidence type="ECO:0000313" key="10">
    <source>
        <dbReference type="Proteomes" id="UP001149165"/>
    </source>
</evidence>
<dbReference type="GO" id="GO:0006351">
    <property type="term" value="P:DNA-templated transcription"/>
    <property type="evidence" value="ECO:0007669"/>
    <property type="project" value="InterPro"/>
</dbReference>
<reference evidence="9" key="2">
    <citation type="journal article" date="2023" name="IMA Fungus">
        <title>Comparative genomic study of the Penicillium genus elucidates a diverse pangenome and 15 lateral gene transfer events.</title>
        <authorList>
            <person name="Petersen C."/>
            <person name="Sorensen T."/>
            <person name="Nielsen M.R."/>
            <person name="Sondergaard T.E."/>
            <person name="Sorensen J.L."/>
            <person name="Fitzpatrick D.A."/>
            <person name="Frisvad J.C."/>
            <person name="Nielsen K.L."/>
        </authorList>
    </citation>
    <scope>NUCLEOTIDE SEQUENCE</scope>
    <source>
        <strain evidence="9">IBT 30069</strain>
    </source>
</reference>
<sequence length="796" mass="90197">MLNTSSQPISPSPEDRPVKRPRMALSCLRCRRRKVRCGKEQPQCRRCELASKACVYSTGVRDPDTGRVIPSMDNDHSNSTSDIGPTQSDTDSQRGATDMQEMNSQDLVTENDHPNQLSSEYPIQSLWHSERSDIEMRETEAPGLSIENGHSSPSATMGLTQSDAQLGILATEIQEIDPYGFSIEDDHSNRTANIEPTQSDTQSGGRAMEMQKTDRPAESDLQLSPSFRNFQQGPRQRFVASTFWAAVNGQEELIKSIIGFDQQDPDGLPPSYVSSITLAMLVRDLPTQQECDELIKYYFMAVHPIYPLITMLRFIPRYMSFWESFKGNIQPTRPTSLIRDPTFICTMAAILYVGALVATDSFWKSSALHEMDQVQTIGQLKDTCAQSLVACRHTEHPTLNTLFASILQFHFTEQAPLESATFVASTLRLAQAMGLGRHKPQFALQIDSDLIWGHLIWLDVHTSLSAGLSPCLGGAINDIDSLGLANDPNFPIDIGLNLISARNSIQCLVVKLQSSLMYHTQIEQHVKIPFLTQQIALIKLTCKSINQLINLIPVHGVPEKGMIPFRLSHANLEDNIVFFESKNLHDFWDKEPSIEGTWTRMMLSLLKLELVISYQKMLLPSPDEVSPFSSLCWRSITKLSLNYLQIFSRLIQTPAFQSYFWFHSNYYCPQQCALLIAIFLKNNPEIEPNQKVEMEYYVHELVDFCDSHDFRKPPSGDSQESQETELERPKSLRIIIELLNGLRSDSLTEPECIHPLHLRYCSENDAINELFELSTWLEYLTLQPEIRWRVSDNVPS</sequence>
<dbReference type="CDD" id="cd12148">
    <property type="entry name" value="fungal_TF_MHR"/>
    <property type="match status" value="1"/>
</dbReference>
<dbReference type="GO" id="GO:0003677">
    <property type="term" value="F:DNA binding"/>
    <property type="evidence" value="ECO:0007669"/>
    <property type="project" value="UniProtKB-KW"/>
</dbReference>
<dbReference type="Proteomes" id="UP001149165">
    <property type="component" value="Unassembled WGS sequence"/>
</dbReference>
<evidence type="ECO:0000256" key="4">
    <source>
        <dbReference type="ARBA" id="ARBA00023125"/>
    </source>
</evidence>
<dbReference type="GO" id="GO:0008270">
    <property type="term" value="F:zinc ion binding"/>
    <property type="evidence" value="ECO:0007669"/>
    <property type="project" value="InterPro"/>
</dbReference>
<keyword evidence="5" id="KW-0804">Transcription</keyword>
<comment type="caution">
    <text evidence="9">The sequence shown here is derived from an EMBL/GenBank/DDBJ whole genome shotgun (WGS) entry which is preliminary data.</text>
</comment>
<feature type="domain" description="Zn(2)-C6 fungal-type" evidence="8">
    <location>
        <begin position="26"/>
        <end position="56"/>
    </location>
</feature>
<keyword evidence="6" id="KW-0539">Nucleus</keyword>
<evidence type="ECO:0000256" key="1">
    <source>
        <dbReference type="ARBA" id="ARBA00004123"/>
    </source>
</evidence>
<dbReference type="InterPro" id="IPR007219">
    <property type="entry name" value="XnlR_reg_dom"/>
</dbReference>
<dbReference type="EMBL" id="JAPQKH010000003">
    <property type="protein sequence ID" value="KAJ5106717.1"/>
    <property type="molecule type" value="Genomic_DNA"/>
</dbReference>
<dbReference type="PROSITE" id="PS00463">
    <property type="entry name" value="ZN2_CY6_FUNGAL_1"/>
    <property type="match status" value="1"/>
</dbReference>
<feature type="region of interest" description="Disordered" evidence="7">
    <location>
        <begin position="58"/>
        <end position="98"/>
    </location>
</feature>
<feature type="compositionally biased region" description="Polar residues" evidence="7">
    <location>
        <begin position="190"/>
        <end position="204"/>
    </location>
</feature>
<dbReference type="InterPro" id="IPR050613">
    <property type="entry name" value="Sec_Metabolite_Reg"/>
</dbReference>
<feature type="compositionally biased region" description="Polar residues" evidence="7">
    <location>
        <begin position="77"/>
        <end position="98"/>
    </location>
</feature>
<feature type="region of interest" description="Disordered" evidence="7">
    <location>
        <begin position="1"/>
        <end position="20"/>
    </location>
</feature>